<evidence type="ECO:0000256" key="2">
    <source>
        <dbReference type="SAM" id="SignalP"/>
    </source>
</evidence>
<dbReference type="GO" id="GO:0015689">
    <property type="term" value="P:molybdate ion transport"/>
    <property type="evidence" value="ECO:0007669"/>
    <property type="project" value="TreeGrafter"/>
</dbReference>
<dbReference type="Gene3D" id="3.40.190.10">
    <property type="entry name" value="Periplasmic binding protein-like II"/>
    <property type="match status" value="2"/>
</dbReference>
<feature type="signal peptide" evidence="2">
    <location>
        <begin position="1"/>
        <end position="23"/>
    </location>
</feature>
<dbReference type="PANTHER" id="PTHR30632:SF16">
    <property type="entry name" value="MOLYBDATE_TUNGSTATE-BINDING PROTEIN WTPA"/>
    <property type="match status" value="1"/>
</dbReference>
<dbReference type="PANTHER" id="PTHR30632">
    <property type="entry name" value="MOLYBDATE-BINDING PERIPLASMIC PROTEIN"/>
    <property type="match status" value="1"/>
</dbReference>
<dbReference type="Proteomes" id="UP000305654">
    <property type="component" value="Unassembled WGS sequence"/>
</dbReference>
<dbReference type="CDD" id="cd13540">
    <property type="entry name" value="PBP2_ModA_WtpA"/>
    <property type="match status" value="1"/>
</dbReference>
<reference evidence="3 4" key="1">
    <citation type="submission" date="2019-05" db="EMBL/GenBank/DDBJ databases">
        <authorList>
            <person name="Pankratov T."/>
            <person name="Grouzdev D."/>
        </authorList>
    </citation>
    <scope>NUCLEOTIDE SEQUENCE [LARGE SCALE GENOMIC DNA]</scope>
    <source>
        <strain evidence="3 4">KEBCLARHB70R</strain>
    </source>
</reference>
<feature type="chain" id="PRO_5024300964" evidence="2">
    <location>
        <begin position="24"/>
        <end position="284"/>
    </location>
</feature>
<protein>
    <submittedName>
        <fullName evidence="3">Extracellular solute-binding protein</fullName>
    </submittedName>
</protein>
<dbReference type="RefSeq" id="WP_138324711.1">
    <property type="nucleotide sequence ID" value="NZ_VCDI01000001.1"/>
</dbReference>
<dbReference type="EMBL" id="VCDI01000001">
    <property type="protein sequence ID" value="TLU74462.1"/>
    <property type="molecule type" value="Genomic_DNA"/>
</dbReference>
<dbReference type="AlphaFoldDB" id="A0A5R9JA66"/>
<dbReference type="Pfam" id="PF13531">
    <property type="entry name" value="SBP_bac_11"/>
    <property type="match status" value="1"/>
</dbReference>
<organism evidence="3 4">
    <name type="scientific">Lichenicoccus roseus</name>
    <dbReference type="NCBI Taxonomy" id="2683649"/>
    <lineage>
        <taxon>Bacteria</taxon>
        <taxon>Pseudomonadati</taxon>
        <taxon>Pseudomonadota</taxon>
        <taxon>Alphaproteobacteria</taxon>
        <taxon>Acetobacterales</taxon>
        <taxon>Acetobacteraceae</taxon>
        <taxon>Lichenicoccus</taxon>
    </lineage>
</organism>
<comment type="similarity">
    <text evidence="1">Belongs to the bacterial solute-binding protein 1 family. WtpA subfamily.</text>
</comment>
<dbReference type="OrthoDB" id="9785015at2"/>
<keyword evidence="4" id="KW-1185">Reference proteome</keyword>
<name>A0A5R9JA66_9PROT</name>
<dbReference type="GO" id="GO:0030973">
    <property type="term" value="F:molybdate ion binding"/>
    <property type="evidence" value="ECO:0007669"/>
    <property type="project" value="TreeGrafter"/>
</dbReference>
<accession>A0A5R9JA66</accession>
<dbReference type="InterPro" id="IPR050682">
    <property type="entry name" value="ModA/WtpA"/>
</dbReference>
<dbReference type="SUPFAM" id="SSF53850">
    <property type="entry name" value="Periplasmic binding protein-like II"/>
    <property type="match status" value="1"/>
</dbReference>
<evidence type="ECO:0000313" key="4">
    <source>
        <dbReference type="Proteomes" id="UP000305654"/>
    </source>
</evidence>
<evidence type="ECO:0000256" key="1">
    <source>
        <dbReference type="ARBA" id="ARBA00009438"/>
    </source>
</evidence>
<comment type="caution">
    <text evidence="3">The sequence shown here is derived from an EMBL/GenBank/DDBJ whole genome shotgun (WGS) entry which is preliminary data.</text>
</comment>
<sequence length="284" mass="30342">MHRIVRTAGAAVAMLVVAFQARAADVSVLYAGSLVNLMEHGIGSAFDGTGRDRFVGYGGGSNALANQIKGHLRRADVFISATPRVNDTLMGAANGDRVAWYVTFAQSPLVIAYNPSTRFAAELKSKPWYEVLREPGIRIGRTDPTQDPKGRLTLQLLQRAEQVYHQPGLARSVLGAPGNPAQVRPEESLTGRMQSGEIDVGFFYSTEATDLKLPSVAPAPEVATGARYTVTILRDAADPAGAARYVSFLLGAQGQAIMHRHGLDTVTPVLTGNRAAVPAELHLQ</sequence>
<proteinExistence type="inferred from homology"/>
<keyword evidence="2" id="KW-0732">Signal</keyword>
<evidence type="ECO:0000313" key="3">
    <source>
        <dbReference type="EMBL" id="TLU74462.1"/>
    </source>
</evidence>
<gene>
    <name evidence="3" type="ORF">FE263_04590</name>
</gene>